<proteinExistence type="predicted"/>
<feature type="compositionally biased region" description="Basic and acidic residues" evidence="1">
    <location>
        <begin position="1"/>
        <end position="19"/>
    </location>
</feature>
<name>A0A7U2R143_ASPFN</name>
<sequence>MHPIKKDEREERRSEEKTSPHPNSEGSSLSTPEKPVFRTTQSPDRKAFSERGRHTPGKLDER</sequence>
<feature type="compositionally biased region" description="Basic and acidic residues" evidence="1">
    <location>
        <begin position="43"/>
        <end position="62"/>
    </location>
</feature>
<evidence type="ECO:0000256" key="1">
    <source>
        <dbReference type="SAM" id="MobiDB-lite"/>
    </source>
</evidence>
<evidence type="ECO:0000313" key="3">
    <source>
        <dbReference type="Proteomes" id="UP000596276"/>
    </source>
</evidence>
<dbReference type="EMBL" id="CP044618">
    <property type="protein sequence ID" value="QRD90505.1"/>
    <property type="molecule type" value="Genomic_DNA"/>
</dbReference>
<accession>A0A7U2R143</accession>
<protein>
    <submittedName>
        <fullName evidence="2">Uncharacterized protein</fullName>
    </submittedName>
</protein>
<dbReference type="AlphaFoldDB" id="A0A7U2R143"/>
<feature type="region of interest" description="Disordered" evidence="1">
    <location>
        <begin position="1"/>
        <end position="62"/>
    </location>
</feature>
<dbReference type="Proteomes" id="UP000596276">
    <property type="component" value="Chromosome 4"/>
</dbReference>
<organism evidence="2 3">
    <name type="scientific">Aspergillus flavus (strain ATCC 200026 / FGSC A1120 / IAM 13836 / NRRL 3357 / JCM 12722 / SRRC 167)</name>
    <dbReference type="NCBI Taxonomy" id="332952"/>
    <lineage>
        <taxon>Eukaryota</taxon>
        <taxon>Fungi</taxon>
        <taxon>Dikarya</taxon>
        <taxon>Ascomycota</taxon>
        <taxon>Pezizomycotina</taxon>
        <taxon>Eurotiomycetes</taxon>
        <taxon>Eurotiomycetidae</taxon>
        <taxon>Eurotiales</taxon>
        <taxon>Aspergillaceae</taxon>
        <taxon>Aspergillus</taxon>
        <taxon>Aspergillus subgen. Circumdati</taxon>
    </lineage>
</organism>
<keyword evidence="3" id="KW-1185">Reference proteome</keyword>
<dbReference type="VEuPathDB" id="FungiDB:F9C07_10654"/>
<gene>
    <name evidence="2" type="ORF">F9C07_10654</name>
</gene>
<feature type="compositionally biased region" description="Polar residues" evidence="1">
    <location>
        <begin position="20"/>
        <end position="31"/>
    </location>
</feature>
<evidence type="ECO:0000313" key="2">
    <source>
        <dbReference type="EMBL" id="QRD90505.1"/>
    </source>
</evidence>
<reference evidence="3" key="1">
    <citation type="journal article" date="2021" name="G3 (Bethesda)">
        <title>Chromosome assembled and annotated genome sequence of Aspergillus flavus NRRL 3357.</title>
        <authorList>
            <person name="Skerker J.M."/>
            <person name="Pianalto K.M."/>
            <person name="Mondo S.J."/>
            <person name="Yang K."/>
            <person name="Arkin A.P."/>
            <person name="Keller N.P."/>
            <person name="Grigoriev I.V."/>
            <person name="Louise Glass N.L."/>
        </authorList>
    </citation>
    <scope>NUCLEOTIDE SEQUENCE [LARGE SCALE GENOMIC DNA]</scope>
    <source>
        <strain evidence="3">ATCC 200026 / FGSC A1120 / IAM 13836 / NRRL 3357 / JCM 12722 / SRRC 167</strain>
    </source>
</reference>